<sequence length="75" mass="9379">MDQWDDDKNRPMVIDWWWWNQRWRLEEGWRRKEIGVEEMAEERKVLRGFVVRFRVAPKVTTTLLEIAVAYDREKK</sequence>
<dbReference type="EMBL" id="JACEIK010001158">
    <property type="protein sequence ID" value="MCD7466603.1"/>
    <property type="molecule type" value="Genomic_DNA"/>
</dbReference>
<keyword evidence="2" id="KW-1185">Reference proteome</keyword>
<accession>A0ABS8T650</accession>
<dbReference type="Proteomes" id="UP000823775">
    <property type="component" value="Unassembled WGS sequence"/>
</dbReference>
<organism evidence="1 2">
    <name type="scientific">Datura stramonium</name>
    <name type="common">Jimsonweed</name>
    <name type="synonym">Common thornapple</name>
    <dbReference type="NCBI Taxonomy" id="4076"/>
    <lineage>
        <taxon>Eukaryota</taxon>
        <taxon>Viridiplantae</taxon>
        <taxon>Streptophyta</taxon>
        <taxon>Embryophyta</taxon>
        <taxon>Tracheophyta</taxon>
        <taxon>Spermatophyta</taxon>
        <taxon>Magnoliopsida</taxon>
        <taxon>eudicotyledons</taxon>
        <taxon>Gunneridae</taxon>
        <taxon>Pentapetalae</taxon>
        <taxon>asterids</taxon>
        <taxon>lamiids</taxon>
        <taxon>Solanales</taxon>
        <taxon>Solanaceae</taxon>
        <taxon>Solanoideae</taxon>
        <taxon>Datureae</taxon>
        <taxon>Datura</taxon>
    </lineage>
</organism>
<comment type="caution">
    <text evidence="1">The sequence shown here is derived from an EMBL/GenBank/DDBJ whole genome shotgun (WGS) entry which is preliminary data.</text>
</comment>
<name>A0ABS8T650_DATST</name>
<reference evidence="1 2" key="1">
    <citation type="journal article" date="2021" name="BMC Genomics">
        <title>Datura genome reveals duplications of psychoactive alkaloid biosynthetic genes and high mutation rate following tissue culture.</title>
        <authorList>
            <person name="Rajewski A."/>
            <person name="Carter-House D."/>
            <person name="Stajich J."/>
            <person name="Litt A."/>
        </authorList>
    </citation>
    <scope>NUCLEOTIDE SEQUENCE [LARGE SCALE GENOMIC DNA]</scope>
    <source>
        <strain evidence="1">AR-01</strain>
    </source>
</reference>
<protein>
    <submittedName>
        <fullName evidence="1">Uncharacterized protein</fullName>
    </submittedName>
</protein>
<evidence type="ECO:0000313" key="1">
    <source>
        <dbReference type="EMBL" id="MCD7466603.1"/>
    </source>
</evidence>
<proteinExistence type="predicted"/>
<gene>
    <name evidence="1" type="ORF">HAX54_003445</name>
</gene>
<evidence type="ECO:0000313" key="2">
    <source>
        <dbReference type="Proteomes" id="UP000823775"/>
    </source>
</evidence>